<gene>
    <name evidence="1" type="primary">nadD_3</name>
    <name evidence="1" type="ORF">g.31594</name>
</gene>
<feature type="non-terminal residue" evidence="1">
    <location>
        <position position="1"/>
    </location>
</feature>
<dbReference type="AlphaFoldDB" id="A0A1D1Z464"/>
<organism evidence="1">
    <name type="scientific">Anthurium amnicola</name>
    <dbReference type="NCBI Taxonomy" id="1678845"/>
    <lineage>
        <taxon>Eukaryota</taxon>
        <taxon>Viridiplantae</taxon>
        <taxon>Streptophyta</taxon>
        <taxon>Embryophyta</taxon>
        <taxon>Tracheophyta</taxon>
        <taxon>Spermatophyta</taxon>
        <taxon>Magnoliopsida</taxon>
        <taxon>Liliopsida</taxon>
        <taxon>Araceae</taxon>
        <taxon>Pothoideae</taxon>
        <taxon>Potheae</taxon>
        <taxon>Anthurium</taxon>
    </lineage>
</organism>
<proteinExistence type="predicted"/>
<keyword evidence="1" id="KW-0808">Transferase</keyword>
<dbReference type="PANTHER" id="PTHR31252:SF11">
    <property type="entry name" value="DUF4419 DOMAIN-CONTAINING PROTEIN"/>
    <property type="match status" value="1"/>
</dbReference>
<protein>
    <submittedName>
        <fullName evidence="1">Putative nicotinate-nucleotide adenylyltransferase</fullName>
    </submittedName>
</protein>
<dbReference type="PANTHER" id="PTHR31252">
    <property type="entry name" value="DUF4419 DOMAIN-CONTAINING PROTEIN"/>
    <property type="match status" value="1"/>
</dbReference>
<evidence type="ECO:0000313" key="1">
    <source>
        <dbReference type="EMBL" id="JAT61656.1"/>
    </source>
</evidence>
<dbReference type="InterPro" id="IPR025533">
    <property type="entry name" value="DUF4419"/>
</dbReference>
<dbReference type="EMBL" id="GDJX01006280">
    <property type="protein sequence ID" value="JAT61656.1"/>
    <property type="molecule type" value="Transcribed_RNA"/>
</dbReference>
<reference evidence="1" key="1">
    <citation type="submission" date="2015-07" db="EMBL/GenBank/DDBJ databases">
        <title>Transcriptome Assembly of Anthurium amnicola.</title>
        <authorList>
            <person name="Suzuki J."/>
        </authorList>
    </citation>
    <scope>NUCLEOTIDE SEQUENCE</scope>
</reference>
<name>A0A1D1Z464_9ARAE</name>
<keyword evidence="1" id="KW-0548">Nucleotidyltransferase</keyword>
<accession>A0A1D1Z464</accession>
<sequence length="287" mass="33848">YLLKTPKSTQILNTNIKVDKRIRPHIPIKTQISNVFEIETEKIHAWTDENITVLEKMQCRHGLVAAVLQAYNGHQHLCFSPDDIWLTIAQGVNSHINFNPDKYKNKFVKFNDKQSIILNNNNNDDDDDLMDTFKSSSENLTSEKGFHPYWKDNSIIAQPSSFTFRSCPYFNLNTHSFGIPKIFHKYRFDQYRFDQYIPHIVSNDFESLQPEYFCQSLESPLRRSKDDLDILYSLPKLSKYLDRRTFMDVMSFIEDNGGKIIHNNTRKSSSSEFNNDIWFMDDNHHHH</sequence>
<dbReference type="Pfam" id="PF14388">
    <property type="entry name" value="DUF4419"/>
    <property type="match status" value="1"/>
</dbReference>
<dbReference type="GO" id="GO:0016779">
    <property type="term" value="F:nucleotidyltransferase activity"/>
    <property type="evidence" value="ECO:0007669"/>
    <property type="project" value="UniProtKB-KW"/>
</dbReference>